<evidence type="ECO:0000256" key="1">
    <source>
        <dbReference type="ARBA" id="ARBA00007191"/>
    </source>
</evidence>
<feature type="domain" description="Roadblock/LAMTOR2" evidence="2">
    <location>
        <begin position="51"/>
        <end position="147"/>
    </location>
</feature>
<evidence type="ECO:0000313" key="3">
    <source>
        <dbReference type="EMBL" id="TFY52797.1"/>
    </source>
</evidence>
<organism evidence="3 4">
    <name type="scientific">Dentipellis fragilis</name>
    <dbReference type="NCBI Taxonomy" id="205917"/>
    <lineage>
        <taxon>Eukaryota</taxon>
        <taxon>Fungi</taxon>
        <taxon>Dikarya</taxon>
        <taxon>Basidiomycota</taxon>
        <taxon>Agaricomycotina</taxon>
        <taxon>Agaricomycetes</taxon>
        <taxon>Russulales</taxon>
        <taxon>Hericiaceae</taxon>
        <taxon>Dentipellis</taxon>
    </lineage>
</organism>
<evidence type="ECO:0000313" key="4">
    <source>
        <dbReference type="Proteomes" id="UP000298327"/>
    </source>
</evidence>
<dbReference type="Proteomes" id="UP000298327">
    <property type="component" value="Unassembled WGS sequence"/>
</dbReference>
<protein>
    <recommendedName>
        <fullName evidence="2">Roadblock/LAMTOR2 domain-containing protein</fullName>
    </recommendedName>
</protein>
<dbReference type="SUPFAM" id="SSF103196">
    <property type="entry name" value="Roadblock/LC7 domain"/>
    <property type="match status" value="1"/>
</dbReference>
<dbReference type="InterPro" id="IPR004942">
    <property type="entry name" value="Roadblock/LAMTOR2_dom"/>
</dbReference>
<dbReference type="Gene3D" id="3.30.450.30">
    <property type="entry name" value="Dynein light chain 2a, cytoplasmic"/>
    <property type="match status" value="1"/>
</dbReference>
<comment type="similarity">
    <text evidence="1">Belongs to the GAMAD family.</text>
</comment>
<evidence type="ECO:0000259" key="2">
    <source>
        <dbReference type="SMART" id="SM00960"/>
    </source>
</evidence>
<gene>
    <name evidence="3" type="ORF">EVG20_g10395</name>
</gene>
<dbReference type="OrthoDB" id="9985637at2759"/>
<accession>A0A4Y9XTT2</accession>
<comment type="caution">
    <text evidence="3">The sequence shown here is derived from an EMBL/GenBank/DDBJ whole genome shotgun (WGS) entry which is preliminary data.</text>
</comment>
<dbReference type="AlphaFoldDB" id="A0A4Y9XTT2"/>
<name>A0A4Y9XTT2_9AGAM</name>
<feature type="non-terminal residue" evidence="3">
    <location>
        <position position="172"/>
    </location>
</feature>
<sequence>MVSRPLHVLQAHLTSPQALSTAPSVPPNAFSLQDAVSTSTSTSAIPTPPELEATLALLSGHRSVLGYLLVSRGQPVSIIRHSGVVFEGEQGRKYATAIARMVESVQGALEEVSGEPNEGDDIRFMRIRTKRHEIMISPGASCVVLSAPLHLAEPRTLNPAPCRQEISARCAA</sequence>
<proteinExistence type="inferred from homology"/>
<dbReference type="STRING" id="205917.A0A4Y9XTT2"/>
<keyword evidence="4" id="KW-1185">Reference proteome</keyword>
<dbReference type="SMART" id="SM00960">
    <property type="entry name" value="Robl_LC7"/>
    <property type="match status" value="1"/>
</dbReference>
<reference evidence="3 4" key="1">
    <citation type="submission" date="2019-02" db="EMBL/GenBank/DDBJ databases">
        <title>Genome sequencing of the rare red list fungi Dentipellis fragilis.</title>
        <authorList>
            <person name="Buettner E."/>
            <person name="Kellner H."/>
        </authorList>
    </citation>
    <scope>NUCLEOTIDE SEQUENCE [LARGE SCALE GENOMIC DNA]</scope>
    <source>
        <strain evidence="3 4">DSM 105465</strain>
    </source>
</reference>
<dbReference type="Pfam" id="PF03259">
    <property type="entry name" value="Robl_LC7"/>
    <property type="match status" value="1"/>
</dbReference>
<dbReference type="EMBL" id="SEOQ01001248">
    <property type="protein sequence ID" value="TFY52797.1"/>
    <property type="molecule type" value="Genomic_DNA"/>
</dbReference>
<dbReference type="PANTHER" id="PTHR10779">
    <property type="entry name" value="DYNEIN LIGHT CHAIN ROADBLOCK"/>
    <property type="match status" value="1"/>
</dbReference>